<dbReference type="Proteomes" id="UP000199158">
    <property type="component" value="Unassembled WGS sequence"/>
</dbReference>
<dbReference type="PANTHER" id="PTHR45228">
    <property type="entry name" value="CYCLIC DI-GMP PHOSPHODIESTERASE TM_0186-RELATED"/>
    <property type="match status" value="1"/>
</dbReference>
<dbReference type="SUPFAM" id="SSF109604">
    <property type="entry name" value="HD-domain/PDEase-like"/>
    <property type="match status" value="1"/>
</dbReference>
<evidence type="ECO:0000313" key="3">
    <source>
        <dbReference type="EMBL" id="SEM72843.1"/>
    </source>
</evidence>
<keyword evidence="1" id="KW-1133">Transmembrane helix</keyword>
<dbReference type="CDD" id="cd00077">
    <property type="entry name" value="HDc"/>
    <property type="match status" value="1"/>
</dbReference>
<proteinExistence type="predicted"/>
<evidence type="ECO:0000313" key="4">
    <source>
        <dbReference type="Proteomes" id="UP000199158"/>
    </source>
</evidence>
<dbReference type="InterPro" id="IPR003607">
    <property type="entry name" value="HD/PDEase_dom"/>
</dbReference>
<feature type="transmembrane region" description="Helical" evidence="1">
    <location>
        <begin position="21"/>
        <end position="40"/>
    </location>
</feature>
<feature type="transmembrane region" description="Helical" evidence="1">
    <location>
        <begin position="46"/>
        <end position="66"/>
    </location>
</feature>
<dbReference type="Gene3D" id="1.10.3210.10">
    <property type="entry name" value="Hypothetical protein af1432"/>
    <property type="match status" value="1"/>
</dbReference>
<feature type="transmembrane region" description="Helical" evidence="1">
    <location>
        <begin position="78"/>
        <end position="106"/>
    </location>
</feature>
<feature type="transmembrane region" description="Helical" evidence="1">
    <location>
        <begin position="118"/>
        <end position="142"/>
    </location>
</feature>
<keyword evidence="4" id="KW-1185">Reference proteome</keyword>
<feature type="domain" description="HD-GYP" evidence="2">
    <location>
        <begin position="358"/>
        <end position="554"/>
    </location>
</feature>
<keyword evidence="1" id="KW-0472">Membrane</keyword>
<dbReference type="Pfam" id="PF13487">
    <property type="entry name" value="HD_5"/>
    <property type="match status" value="1"/>
</dbReference>
<dbReference type="AlphaFoldDB" id="A0A1H8AQK0"/>
<evidence type="ECO:0000259" key="2">
    <source>
        <dbReference type="PROSITE" id="PS51832"/>
    </source>
</evidence>
<dbReference type="SMART" id="SM00471">
    <property type="entry name" value="HDc"/>
    <property type="match status" value="1"/>
</dbReference>
<reference evidence="3 4" key="1">
    <citation type="submission" date="2016-10" db="EMBL/GenBank/DDBJ databases">
        <authorList>
            <person name="de Groot N.N."/>
        </authorList>
    </citation>
    <scope>NUCLEOTIDE SEQUENCE [LARGE SCALE GENOMIC DNA]</scope>
    <source>
        <strain evidence="3 4">CGMCC 1.5070</strain>
    </source>
</reference>
<dbReference type="STRING" id="474960.SAMN05216180_1482"/>
<accession>A0A1H8AQK0</accession>
<gene>
    <name evidence="3" type="ORF">SAMN05216180_1482</name>
</gene>
<organism evidence="3 4">
    <name type="scientific">Hydrogenoanaerobacterium saccharovorans</name>
    <dbReference type="NCBI Taxonomy" id="474960"/>
    <lineage>
        <taxon>Bacteria</taxon>
        <taxon>Bacillati</taxon>
        <taxon>Bacillota</taxon>
        <taxon>Clostridia</taxon>
        <taxon>Eubacteriales</taxon>
        <taxon>Oscillospiraceae</taxon>
        <taxon>Hydrogenoanaerobacterium</taxon>
    </lineage>
</organism>
<dbReference type="OrthoDB" id="9804747at2"/>
<evidence type="ECO:0000256" key="1">
    <source>
        <dbReference type="SAM" id="Phobius"/>
    </source>
</evidence>
<dbReference type="RefSeq" id="WP_092753148.1">
    <property type="nucleotide sequence ID" value="NZ_FOCG01000001.1"/>
</dbReference>
<dbReference type="InterPro" id="IPR052020">
    <property type="entry name" value="Cyclic_di-GMP/3'3'-cGAMP_PDE"/>
</dbReference>
<name>A0A1H8AQK0_9FIRM</name>
<feature type="transmembrane region" description="Helical" evidence="1">
    <location>
        <begin position="154"/>
        <end position="177"/>
    </location>
</feature>
<protein>
    <submittedName>
        <fullName evidence="3">HD domain-containing protein</fullName>
    </submittedName>
</protein>
<dbReference type="InterPro" id="IPR037522">
    <property type="entry name" value="HD_GYP_dom"/>
</dbReference>
<dbReference type="PROSITE" id="PS51832">
    <property type="entry name" value="HD_GYP"/>
    <property type="match status" value="1"/>
</dbReference>
<dbReference type="EMBL" id="FOCG01000001">
    <property type="protein sequence ID" value="SEM72843.1"/>
    <property type="molecule type" value="Genomic_DNA"/>
</dbReference>
<sequence length="554" mass="63487">MERQLFNTANEYENNRLLARCMLLGIPSIFIIWLLNQLGFFAIDKVVMAVSSLISVALLSMPVIITDCFKISGWWVKYVLILLQIIVAGLLYSLLTYLVLLLFVFPLFTASLYFNRHLILYAFIVTGTTMIVSHLIGLKLHFMPDKPLTTFQEAFFYGIIPLIVLLSGLCFIALNLVEKNSKILHNIFCYSRELQRSHHGLESIFEQCQPLFETRSFYELSRLIIRAVFNVTATIKKNYSNQGASVYYLCVRYEPDLFYVIDKLSAKPRSEMHKTQYYVQSGEKQFLVDIQNNPCPSAWIEITSDTAIMRFYDDKGLTAYLMFQLSVNIKDSITHNLMQAFYNNIQLALRNTQLTQDMIAAQEELVRAFAEITENKSRDTGNHVKRVSEYVKILAYASGMNETDCVNLSIASMMHDVGKILIPKEILEKPASLTPEEFEAVKTHVLIGSELLKNSPGDIMQLARTIALEHHEKWNGEGYLKKQGEQISYSSRLVAVADVFDALMSRRPYKEPWPLEDAYNEIVAQSGKHFDPAVVCLFQNNFEKFVQVAKKYCD</sequence>
<keyword evidence="1" id="KW-0812">Transmembrane</keyword>
<dbReference type="PANTHER" id="PTHR45228:SF1">
    <property type="entry name" value="CYCLIC DI-GMP PHOSPHODIESTERASE TM_0186"/>
    <property type="match status" value="1"/>
</dbReference>